<dbReference type="InterPro" id="IPR053150">
    <property type="entry name" value="Teicoplanin_resist-assoc"/>
</dbReference>
<dbReference type="AlphaFoldDB" id="A0A9E7DBZ5"/>
<organism evidence="3 4">
    <name type="scientific">Actinomyces graevenitzii</name>
    <dbReference type="NCBI Taxonomy" id="55565"/>
    <lineage>
        <taxon>Bacteria</taxon>
        <taxon>Bacillati</taxon>
        <taxon>Actinomycetota</taxon>
        <taxon>Actinomycetes</taxon>
        <taxon>Actinomycetales</taxon>
        <taxon>Actinomycetaceae</taxon>
        <taxon>Actinomyces</taxon>
    </lineage>
</organism>
<feature type="transmembrane region" description="Helical" evidence="1">
    <location>
        <begin position="42"/>
        <end position="66"/>
    </location>
</feature>
<dbReference type="PANTHER" id="PTHR36834:SF1">
    <property type="entry name" value="INTEGRAL MEMBRANE PROTEIN"/>
    <property type="match status" value="1"/>
</dbReference>
<accession>A0A9E7DBZ5</accession>
<sequence length="397" mass="44811">MGYLVSIKVAMLVFPELAFLLTLPYMVVNYRKYGSINKLRTLILYSFVLYLLTIYLLVVLPLPALADVHTSYTEMLNLVPFMFVADFVKESPLVLSKSATWLSALGDSTFYVPAFNVLMLIPFGMYLRYYFTCSFKKTALLTALLSLFFELTQLSGLYFMYSGPYRLGDIDDIIQNTSGGCIGYALGWFAIKLLPSREEIDKQALHAGMKVSGIRFGLSLIIDVLLVYVPYAVSKTSLPFLLFITLYFSLVPLLNGKTPGSALLKFGVEFENVKWGRTILRGILLAAYFCLVPLGLLYLANEFNKGADSLLFLCLLVITLLVLALYVLVTVAVMLLNRRLLFDRLSGASYISTVVKKPLDEKPESDKSELEKPELERLELERVELERVELEKPELEE</sequence>
<feature type="transmembrane region" description="Helical" evidence="1">
    <location>
        <begin position="12"/>
        <end position="30"/>
    </location>
</feature>
<protein>
    <submittedName>
        <fullName evidence="3">VanZ family protein</fullName>
    </submittedName>
</protein>
<dbReference type="EMBL" id="CP097095">
    <property type="protein sequence ID" value="UQF78974.1"/>
    <property type="molecule type" value="Genomic_DNA"/>
</dbReference>
<keyword evidence="1" id="KW-0812">Transmembrane</keyword>
<feature type="transmembrane region" description="Helical" evidence="1">
    <location>
        <begin position="278"/>
        <end position="298"/>
    </location>
</feature>
<feature type="transmembrane region" description="Helical" evidence="1">
    <location>
        <begin position="139"/>
        <end position="161"/>
    </location>
</feature>
<keyword evidence="1" id="KW-1133">Transmembrane helix</keyword>
<feature type="transmembrane region" description="Helical" evidence="1">
    <location>
        <begin position="310"/>
        <end position="336"/>
    </location>
</feature>
<proteinExistence type="predicted"/>
<keyword evidence="1" id="KW-0472">Membrane</keyword>
<evidence type="ECO:0000313" key="4">
    <source>
        <dbReference type="Proteomes" id="UP000830236"/>
    </source>
</evidence>
<name>A0A9E7DBZ5_9ACTO</name>
<reference evidence="3" key="1">
    <citation type="submission" date="2022-05" db="EMBL/GenBank/DDBJ databases">
        <title>Using nanopore sequencing to obtain complete genomes from saliva samples.</title>
        <authorList>
            <person name="Baker J.L."/>
        </authorList>
    </citation>
    <scope>NUCLEOTIDE SEQUENCE</scope>
    <source>
        <strain evidence="3">JCVI-JB-Ag32</strain>
    </source>
</reference>
<evidence type="ECO:0000259" key="2">
    <source>
        <dbReference type="Pfam" id="PF04892"/>
    </source>
</evidence>
<feature type="transmembrane region" description="Helical" evidence="1">
    <location>
        <begin position="237"/>
        <end position="257"/>
    </location>
</feature>
<dbReference type="Pfam" id="PF04892">
    <property type="entry name" value="VanZ"/>
    <property type="match status" value="1"/>
</dbReference>
<evidence type="ECO:0000256" key="1">
    <source>
        <dbReference type="SAM" id="Phobius"/>
    </source>
</evidence>
<dbReference type="KEGG" id="agh:M3I41_04980"/>
<feature type="transmembrane region" description="Helical" evidence="1">
    <location>
        <begin position="110"/>
        <end position="127"/>
    </location>
</feature>
<gene>
    <name evidence="3" type="ORF">M3I41_04980</name>
</gene>
<evidence type="ECO:0000313" key="3">
    <source>
        <dbReference type="EMBL" id="UQF78974.1"/>
    </source>
</evidence>
<dbReference type="InterPro" id="IPR006976">
    <property type="entry name" value="VanZ-like"/>
</dbReference>
<feature type="transmembrane region" description="Helical" evidence="1">
    <location>
        <begin position="212"/>
        <end position="231"/>
    </location>
</feature>
<feature type="domain" description="VanZ-like" evidence="2">
    <location>
        <begin position="47"/>
        <end position="188"/>
    </location>
</feature>
<dbReference type="Proteomes" id="UP000830236">
    <property type="component" value="Chromosome"/>
</dbReference>
<dbReference type="PANTHER" id="PTHR36834">
    <property type="entry name" value="MEMBRANE PROTEIN-RELATED"/>
    <property type="match status" value="1"/>
</dbReference>